<evidence type="ECO:0000256" key="6">
    <source>
        <dbReference type="RuleBase" id="RU363058"/>
    </source>
</evidence>
<evidence type="ECO:0000313" key="7">
    <source>
        <dbReference type="EMBL" id="MBE1498369.1"/>
    </source>
</evidence>
<protein>
    <recommendedName>
        <fullName evidence="6">Phosphate transporter</fullName>
    </recommendedName>
</protein>
<dbReference type="Proteomes" id="UP000631670">
    <property type="component" value="Unassembled WGS sequence"/>
</dbReference>
<gene>
    <name evidence="7" type="ORF">H4696_005469</name>
</gene>
<accession>A0ABR9I5C7</accession>
<feature type="transmembrane region" description="Helical" evidence="6">
    <location>
        <begin position="79"/>
        <end position="100"/>
    </location>
</feature>
<keyword evidence="5 6" id="KW-0472">Membrane</keyword>
<dbReference type="PANTHER" id="PTHR11101">
    <property type="entry name" value="PHOSPHATE TRANSPORTER"/>
    <property type="match status" value="1"/>
</dbReference>
<dbReference type="PANTHER" id="PTHR11101:SF54">
    <property type="entry name" value="LOW-AFFINITY INORGANIC PHOSPHATE TRANSPORTER-RELATED"/>
    <property type="match status" value="1"/>
</dbReference>
<evidence type="ECO:0000256" key="2">
    <source>
        <dbReference type="ARBA" id="ARBA00022448"/>
    </source>
</evidence>
<feature type="transmembrane region" description="Helical" evidence="6">
    <location>
        <begin position="107"/>
        <end position="128"/>
    </location>
</feature>
<reference evidence="7 8" key="1">
    <citation type="submission" date="2020-10" db="EMBL/GenBank/DDBJ databases">
        <title>Sequencing the genomes of 1000 actinobacteria strains.</title>
        <authorList>
            <person name="Klenk H.-P."/>
        </authorList>
    </citation>
    <scope>NUCLEOTIDE SEQUENCE [LARGE SCALE GENOMIC DNA]</scope>
    <source>
        <strain evidence="7 8">DSM 44653</strain>
    </source>
</reference>
<evidence type="ECO:0000256" key="4">
    <source>
        <dbReference type="ARBA" id="ARBA00022989"/>
    </source>
</evidence>
<dbReference type="InterPro" id="IPR001204">
    <property type="entry name" value="Phos_transporter"/>
</dbReference>
<evidence type="ECO:0000256" key="1">
    <source>
        <dbReference type="ARBA" id="ARBA00004141"/>
    </source>
</evidence>
<evidence type="ECO:0000256" key="3">
    <source>
        <dbReference type="ARBA" id="ARBA00022692"/>
    </source>
</evidence>
<keyword evidence="8" id="KW-1185">Reference proteome</keyword>
<feature type="transmembrane region" description="Helical" evidence="6">
    <location>
        <begin position="301"/>
        <end position="323"/>
    </location>
</feature>
<comment type="similarity">
    <text evidence="6">Belongs to the inorganic phosphate transporter (PiT) (TC 2.A.20) family.</text>
</comment>
<keyword evidence="2 6" id="KW-0813">Transport</keyword>
<dbReference type="RefSeq" id="WP_086863935.1">
    <property type="nucleotide sequence ID" value="NZ_JADBEG010000001.1"/>
</dbReference>
<sequence>MDFSLIVLVVIVAALAFDFTNGFHDTANAMATSIATGALKPKVAVGVSAVLNLVGAFLSVEVAKTISGGIVDDTKVTPVIIFAGLVGAIVWNLLTWLIGLPSSSSHALFGGLIGATWIASGSDAVHFGKVVEKVLIPALASPIVAGIVATLGTFLVYRITARAKQDTVGRTFKAGQIASASLVSLAHGTNDAQKTMGVITLTLIASGSLAPNSGPPLWVILAAGTAIALGTYLGGWRIIQTMGKKLTEIQTPQGFAAETSAAAVILTSAHLGFALSTTHVCSGGIIGSGLGRKLAEVRWGVAGKMVLAWALTLPAAAIVGAIAAEVSTLGTWGTVLIGLAGVVVAVGIYLASKRNPVNAHSVTEPEPGVQPVNA</sequence>
<keyword evidence="3 6" id="KW-0812">Transmembrane</keyword>
<comment type="caution">
    <text evidence="7">The sequence shown here is derived from an EMBL/GenBank/DDBJ whole genome shotgun (WGS) entry which is preliminary data.</text>
</comment>
<name>A0ABR9I5C7_9PSEU</name>
<feature type="transmembrane region" description="Helical" evidence="6">
    <location>
        <begin position="134"/>
        <end position="157"/>
    </location>
</feature>
<evidence type="ECO:0000313" key="8">
    <source>
        <dbReference type="Proteomes" id="UP000631670"/>
    </source>
</evidence>
<organism evidence="7 8">
    <name type="scientific">Amycolatopsis lexingtonensis</name>
    <dbReference type="NCBI Taxonomy" id="218822"/>
    <lineage>
        <taxon>Bacteria</taxon>
        <taxon>Bacillati</taxon>
        <taxon>Actinomycetota</taxon>
        <taxon>Actinomycetes</taxon>
        <taxon>Pseudonocardiales</taxon>
        <taxon>Pseudonocardiaceae</taxon>
        <taxon>Amycolatopsis</taxon>
    </lineage>
</organism>
<keyword evidence="6" id="KW-0592">Phosphate transport</keyword>
<comment type="subcellular location">
    <subcellularLocation>
        <location evidence="1 6">Membrane</location>
        <topology evidence="1 6">Multi-pass membrane protein</topology>
    </subcellularLocation>
</comment>
<feature type="transmembrane region" description="Helical" evidence="6">
    <location>
        <begin position="217"/>
        <end position="239"/>
    </location>
</feature>
<proteinExistence type="inferred from homology"/>
<keyword evidence="4 6" id="KW-1133">Transmembrane helix</keyword>
<dbReference type="Pfam" id="PF01384">
    <property type="entry name" value="PHO4"/>
    <property type="match status" value="1"/>
</dbReference>
<dbReference type="EMBL" id="JADBEG010000001">
    <property type="protein sequence ID" value="MBE1498369.1"/>
    <property type="molecule type" value="Genomic_DNA"/>
</dbReference>
<feature type="transmembrane region" description="Helical" evidence="6">
    <location>
        <begin position="329"/>
        <end position="351"/>
    </location>
</feature>
<evidence type="ECO:0000256" key="5">
    <source>
        <dbReference type="ARBA" id="ARBA00023136"/>
    </source>
</evidence>